<dbReference type="SUPFAM" id="SSF51735">
    <property type="entry name" value="NAD(P)-binding Rossmann-fold domains"/>
    <property type="match status" value="1"/>
</dbReference>
<dbReference type="Proteomes" id="UP000242682">
    <property type="component" value="Unassembled WGS sequence"/>
</dbReference>
<evidence type="ECO:0000256" key="3">
    <source>
        <dbReference type="ARBA" id="ARBA00023002"/>
    </source>
</evidence>
<dbReference type="RefSeq" id="WP_106532046.1">
    <property type="nucleotide sequence ID" value="NZ_PYAT01000002.1"/>
</dbReference>
<dbReference type="EC" id="1.1.1.169" evidence="4"/>
<dbReference type="InterPro" id="IPR003710">
    <property type="entry name" value="ApbA"/>
</dbReference>
<dbReference type="InterPro" id="IPR013752">
    <property type="entry name" value="KPA_reductase"/>
</dbReference>
<dbReference type="UniPathway" id="UPA00028">
    <property type="reaction ID" value="UER00004"/>
</dbReference>
<dbReference type="InterPro" id="IPR008927">
    <property type="entry name" value="6-PGluconate_DH-like_C_sf"/>
</dbReference>
<dbReference type="EMBL" id="PYAT01000002">
    <property type="protein sequence ID" value="PSL41347.1"/>
    <property type="molecule type" value="Genomic_DNA"/>
</dbReference>
<keyword evidence="4" id="KW-0566">Pantothenate biosynthesis</keyword>
<evidence type="ECO:0000313" key="8">
    <source>
        <dbReference type="Proteomes" id="UP000242682"/>
    </source>
</evidence>
<protein>
    <recommendedName>
        <fullName evidence="4">2-dehydropantoate 2-reductase</fullName>
        <ecNumber evidence="4">1.1.1.169</ecNumber>
    </recommendedName>
    <alternativeName>
        <fullName evidence="4">Ketopantoate reductase</fullName>
    </alternativeName>
</protein>
<dbReference type="InterPro" id="IPR013332">
    <property type="entry name" value="KPR_N"/>
</dbReference>
<feature type="domain" description="Ketopantoate reductase N-terminal" evidence="5">
    <location>
        <begin position="3"/>
        <end position="153"/>
    </location>
</feature>
<proteinExistence type="inferred from homology"/>
<dbReference type="GO" id="GO:0005737">
    <property type="term" value="C:cytoplasm"/>
    <property type="evidence" value="ECO:0007669"/>
    <property type="project" value="TreeGrafter"/>
</dbReference>
<reference evidence="7 8" key="1">
    <citation type="submission" date="2018-03" db="EMBL/GenBank/DDBJ databases">
        <title>Genomic Encyclopedia of Type Strains, Phase III (KMG-III): the genomes of soil and plant-associated and newly described type strains.</title>
        <authorList>
            <person name="Whitman W."/>
        </authorList>
    </citation>
    <scope>NUCLEOTIDE SEQUENCE [LARGE SCALE GENOMIC DNA]</scope>
    <source>
        <strain evidence="7 8">CGMCC 1.12259</strain>
    </source>
</reference>
<keyword evidence="8" id="KW-1185">Reference proteome</keyword>
<dbReference type="AlphaFoldDB" id="A0A2P8H551"/>
<comment type="caution">
    <text evidence="7">The sequence shown here is derived from an EMBL/GenBank/DDBJ whole genome shotgun (WGS) entry which is preliminary data.</text>
</comment>
<dbReference type="SUPFAM" id="SSF48179">
    <property type="entry name" value="6-phosphogluconate dehydrogenase C-terminal domain-like"/>
    <property type="match status" value="1"/>
</dbReference>
<dbReference type="Pfam" id="PF02558">
    <property type="entry name" value="ApbA"/>
    <property type="match status" value="1"/>
</dbReference>
<dbReference type="InterPro" id="IPR013328">
    <property type="entry name" value="6PGD_dom2"/>
</dbReference>
<comment type="pathway">
    <text evidence="4">Cofactor biosynthesis; (R)-pantothenate biosynthesis; (R)-pantoate from 3-methyl-2-oxobutanoate: step 2/2.</text>
</comment>
<dbReference type="Gene3D" id="3.40.50.720">
    <property type="entry name" value="NAD(P)-binding Rossmann-like Domain"/>
    <property type="match status" value="1"/>
</dbReference>
<dbReference type="Pfam" id="PF08546">
    <property type="entry name" value="ApbA_C"/>
    <property type="match status" value="1"/>
</dbReference>
<dbReference type="GO" id="GO:0015940">
    <property type="term" value="P:pantothenate biosynthetic process"/>
    <property type="evidence" value="ECO:0007669"/>
    <property type="project" value="UniProtKB-UniPathway"/>
</dbReference>
<name>A0A2P8H551_9BACL</name>
<evidence type="ECO:0000259" key="6">
    <source>
        <dbReference type="Pfam" id="PF08546"/>
    </source>
</evidence>
<organism evidence="7 8">
    <name type="scientific">Planomicrobium soli</name>
    <dbReference type="NCBI Taxonomy" id="1176648"/>
    <lineage>
        <taxon>Bacteria</taxon>
        <taxon>Bacillati</taxon>
        <taxon>Bacillota</taxon>
        <taxon>Bacilli</taxon>
        <taxon>Bacillales</taxon>
        <taxon>Caryophanaceae</taxon>
        <taxon>Planomicrobium</taxon>
    </lineage>
</organism>
<dbReference type="GO" id="GO:0008677">
    <property type="term" value="F:2-dehydropantoate 2-reductase activity"/>
    <property type="evidence" value="ECO:0007669"/>
    <property type="project" value="UniProtKB-EC"/>
</dbReference>
<evidence type="ECO:0000256" key="4">
    <source>
        <dbReference type="RuleBase" id="RU362068"/>
    </source>
</evidence>
<sequence>MAITIIGSGAIGGVLGAYLVRAGEEVAFCDIAVDHVDKINKDGLTIEGPEETFTVQAKAYTPQQLIEKNEPLGLIFLCVKAHHTETALKPFFPLLTSATQVVSLQNGLCERQISKMVGAERTIGCFVNFSADYLEPGRILYGGVASLYLGELDGTISARILRLRATLQSWGPAKVTDNIWGYLWGKLSYAGLLYATALVDETMAAVVRKKELRGALMELCSEILETADKEGVSPLGFDDWDPSLVYPRALRPQEKLDAQLDKLAERMASNKKTKSGIWRDLAVRKRKTEVDAQLVPILEIAESHGIQTPLLSALVSAIKEIEIGKRQMSWDNLYELKEIYESLPEKAS</sequence>
<dbReference type="OrthoDB" id="9793586at2"/>
<dbReference type="PANTHER" id="PTHR21708">
    <property type="entry name" value="PROBABLE 2-DEHYDROPANTOATE 2-REDUCTASE"/>
    <property type="match status" value="1"/>
</dbReference>
<dbReference type="Gene3D" id="1.10.1040.10">
    <property type="entry name" value="N-(1-d-carboxylethyl)-l-norvaline Dehydrogenase, domain 2"/>
    <property type="match status" value="1"/>
</dbReference>
<keyword evidence="3 4" id="KW-0560">Oxidoreductase</keyword>
<feature type="domain" description="Ketopantoate reductase C-terminal" evidence="6">
    <location>
        <begin position="178"/>
        <end position="322"/>
    </location>
</feature>
<gene>
    <name evidence="7" type="ORF">B0H99_10229</name>
</gene>
<comment type="function">
    <text evidence="4">Catalyzes the NADPH-dependent reduction of ketopantoate into pantoic acid.</text>
</comment>
<accession>A0A2P8H551</accession>
<evidence type="ECO:0000256" key="2">
    <source>
        <dbReference type="ARBA" id="ARBA00022857"/>
    </source>
</evidence>
<dbReference type="NCBIfam" id="TIGR00745">
    <property type="entry name" value="apbA_panE"/>
    <property type="match status" value="1"/>
</dbReference>
<dbReference type="PANTHER" id="PTHR21708:SF26">
    <property type="entry name" value="2-DEHYDROPANTOATE 2-REDUCTASE"/>
    <property type="match status" value="1"/>
</dbReference>
<dbReference type="InterPro" id="IPR036291">
    <property type="entry name" value="NAD(P)-bd_dom_sf"/>
</dbReference>
<dbReference type="InterPro" id="IPR051402">
    <property type="entry name" value="KPR-Related"/>
</dbReference>
<evidence type="ECO:0000256" key="1">
    <source>
        <dbReference type="ARBA" id="ARBA00007870"/>
    </source>
</evidence>
<comment type="similarity">
    <text evidence="1 4">Belongs to the ketopantoate reductase family.</text>
</comment>
<comment type="catalytic activity">
    <reaction evidence="4">
        <text>(R)-pantoate + NADP(+) = 2-dehydropantoate + NADPH + H(+)</text>
        <dbReference type="Rhea" id="RHEA:16233"/>
        <dbReference type="ChEBI" id="CHEBI:11561"/>
        <dbReference type="ChEBI" id="CHEBI:15378"/>
        <dbReference type="ChEBI" id="CHEBI:15980"/>
        <dbReference type="ChEBI" id="CHEBI:57783"/>
        <dbReference type="ChEBI" id="CHEBI:58349"/>
        <dbReference type="EC" id="1.1.1.169"/>
    </reaction>
</comment>
<keyword evidence="2 4" id="KW-0521">NADP</keyword>
<evidence type="ECO:0000313" key="7">
    <source>
        <dbReference type="EMBL" id="PSL41347.1"/>
    </source>
</evidence>
<evidence type="ECO:0000259" key="5">
    <source>
        <dbReference type="Pfam" id="PF02558"/>
    </source>
</evidence>